<accession>A0A7N2KKF9</accession>
<feature type="region of interest" description="Disordered" evidence="2">
    <location>
        <begin position="52"/>
        <end position="141"/>
    </location>
</feature>
<reference evidence="4 5" key="1">
    <citation type="journal article" date="2016" name="G3 (Bethesda)">
        <title>First Draft Assembly and Annotation of the Genome of a California Endemic Oak Quercus lobata Nee (Fagaceae).</title>
        <authorList>
            <person name="Sork V.L."/>
            <person name="Fitz-Gibbon S.T."/>
            <person name="Puiu D."/>
            <person name="Crepeau M."/>
            <person name="Gugger P.F."/>
            <person name="Sherman R."/>
            <person name="Stevens K."/>
            <person name="Langley C.H."/>
            <person name="Pellegrini M."/>
            <person name="Salzberg S.L."/>
        </authorList>
    </citation>
    <scope>NUCLEOTIDE SEQUENCE [LARGE SCALE GENOMIC DNA]</scope>
    <source>
        <strain evidence="4 5">cv. SW786</strain>
    </source>
</reference>
<dbReference type="InParanoid" id="A0A7N2KKF9"/>
<dbReference type="PROSITE" id="PS00028">
    <property type="entry name" value="ZINC_FINGER_C2H2_1"/>
    <property type="match status" value="1"/>
</dbReference>
<keyword evidence="1" id="KW-0863">Zinc-finger</keyword>
<keyword evidence="1" id="KW-0862">Zinc</keyword>
<dbReference type="EnsemblPlants" id="QL01p002538:mrna">
    <property type="protein sequence ID" value="QL01p002538:mrna"/>
    <property type="gene ID" value="QL01p002538"/>
</dbReference>
<evidence type="ECO:0000256" key="2">
    <source>
        <dbReference type="SAM" id="MobiDB-lite"/>
    </source>
</evidence>
<evidence type="ECO:0000256" key="1">
    <source>
        <dbReference type="PROSITE-ProRule" id="PRU00042"/>
    </source>
</evidence>
<evidence type="ECO:0000313" key="5">
    <source>
        <dbReference type="Proteomes" id="UP000594261"/>
    </source>
</evidence>
<feature type="compositionally biased region" description="Gly residues" evidence="2">
    <location>
        <begin position="66"/>
        <end position="103"/>
    </location>
</feature>
<dbReference type="EMBL" id="LRBV02000001">
    <property type="status" value="NOT_ANNOTATED_CDS"/>
    <property type="molecule type" value="Genomic_DNA"/>
</dbReference>
<evidence type="ECO:0000259" key="3">
    <source>
        <dbReference type="PROSITE" id="PS50157"/>
    </source>
</evidence>
<dbReference type="SMART" id="SM00355">
    <property type="entry name" value="ZnF_C2H2"/>
    <property type="match status" value="2"/>
</dbReference>
<dbReference type="GO" id="GO:0008270">
    <property type="term" value="F:zinc ion binding"/>
    <property type="evidence" value="ECO:0007669"/>
    <property type="project" value="UniProtKB-KW"/>
</dbReference>
<dbReference type="PROSITE" id="PS50157">
    <property type="entry name" value="ZINC_FINGER_C2H2_2"/>
    <property type="match status" value="1"/>
</dbReference>
<evidence type="ECO:0000313" key="4">
    <source>
        <dbReference type="EnsemblPlants" id="QL01p002538:mrna"/>
    </source>
</evidence>
<reference evidence="4" key="2">
    <citation type="submission" date="2021-01" db="UniProtKB">
        <authorList>
            <consortium name="EnsemblPlants"/>
        </authorList>
    </citation>
    <scope>IDENTIFICATION</scope>
</reference>
<dbReference type="PANTHER" id="PTHR33333:SF32">
    <property type="entry name" value="PSAD1"/>
    <property type="match status" value="1"/>
</dbReference>
<organism evidence="4 5">
    <name type="scientific">Quercus lobata</name>
    <name type="common">Valley oak</name>
    <dbReference type="NCBI Taxonomy" id="97700"/>
    <lineage>
        <taxon>Eukaryota</taxon>
        <taxon>Viridiplantae</taxon>
        <taxon>Streptophyta</taxon>
        <taxon>Embryophyta</taxon>
        <taxon>Tracheophyta</taxon>
        <taxon>Spermatophyta</taxon>
        <taxon>Magnoliopsida</taxon>
        <taxon>eudicotyledons</taxon>
        <taxon>Gunneridae</taxon>
        <taxon>Pentapetalae</taxon>
        <taxon>rosids</taxon>
        <taxon>fabids</taxon>
        <taxon>Fagales</taxon>
        <taxon>Fagaceae</taxon>
        <taxon>Quercus</taxon>
    </lineage>
</organism>
<dbReference type="InterPro" id="IPR013087">
    <property type="entry name" value="Znf_C2H2_type"/>
</dbReference>
<dbReference type="Gene3D" id="3.30.160.60">
    <property type="entry name" value="Classic Zinc Finger"/>
    <property type="match status" value="1"/>
</dbReference>
<protein>
    <recommendedName>
        <fullName evidence="3">C2H2-type domain-containing protein</fullName>
    </recommendedName>
</protein>
<dbReference type="Gramene" id="QL01p002538:mrna">
    <property type="protein sequence ID" value="QL01p002538:mrna"/>
    <property type="gene ID" value="QL01p002538"/>
</dbReference>
<keyword evidence="1" id="KW-0479">Metal-binding</keyword>
<dbReference type="Proteomes" id="UP000594261">
    <property type="component" value="Chromosome 1"/>
</dbReference>
<proteinExistence type="predicted"/>
<feature type="domain" description="C2H2-type" evidence="3">
    <location>
        <begin position="39"/>
        <end position="63"/>
    </location>
</feature>
<dbReference type="PANTHER" id="PTHR33333">
    <property type="entry name" value="ERYTHROCYTE MEMBRANE PROTEIN 1-LIKE"/>
    <property type="match status" value="1"/>
</dbReference>
<dbReference type="AlphaFoldDB" id="A0A7N2KKF9"/>
<sequence length="141" mass="14327">MNAHKNLTQAFCVHCDRREFNSSIDLQNHNDSAHKKFKHICSSCKNAFPTQADLQQHYNEEHSKMGGKGGGGGGGKRGGGGGKGGGGGGKSAGGSSSKGGSSGGMMVAPGSGGGSHISRDTFESNPQGYFSGLHSSEKGNK</sequence>
<name>A0A7N2KKF9_QUELO</name>
<dbReference type="InterPro" id="IPR039926">
    <property type="entry name" value="Egg_app_1"/>
</dbReference>
<keyword evidence="5" id="KW-1185">Reference proteome</keyword>